<gene>
    <name evidence="2" type="primary">LOC104738383</name>
</gene>
<dbReference type="RefSeq" id="XP_010456868.1">
    <property type="nucleotide sequence ID" value="XM_010458566.1"/>
</dbReference>
<reference evidence="1" key="1">
    <citation type="journal article" date="2014" name="Nat. Commun.">
        <title>The emerging biofuel crop Camelina sativa retains a highly undifferentiated hexaploid genome structure.</title>
        <authorList>
            <person name="Kagale S."/>
            <person name="Koh C."/>
            <person name="Nixon J."/>
            <person name="Bollina V."/>
            <person name="Clarke W.E."/>
            <person name="Tuteja R."/>
            <person name="Spillane C."/>
            <person name="Robinson S.J."/>
            <person name="Links M.G."/>
            <person name="Clarke C."/>
            <person name="Higgins E.E."/>
            <person name="Huebert T."/>
            <person name="Sharpe A.G."/>
            <person name="Parkin I.A."/>
        </authorList>
    </citation>
    <scope>NUCLEOTIDE SEQUENCE [LARGE SCALE GENOMIC DNA]</scope>
    <source>
        <strain evidence="1">cv. DH55</strain>
    </source>
</reference>
<reference evidence="2" key="2">
    <citation type="submission" date="2025-08" db="UniProtKB">
        <authorList>
            <consortium name="RefSeq"/>
        </authorList>
    </citation>
    <scope>IDENTIFICATION</scope>
    <source>
        <tissue evidence="2">Leaf</tissue>
    </source>
</reference>
<sequence>MVKANSSREDSEWSTLDRNILAIIFDKLDIMDIIMGASRVCIYWFLAFHNKILWNTIDLTKLNHKGKNVLYKYPVDKEALSFSNLSIKMSRFFFNFCRVKHTKLKNLIVEITKLSRTAPCNVFFSFNSYLQMEHLMFVAKRMANIEKLALPVSWSLYKGLDSFRFAFSQWKNLKTLIMANDFTWGSFEIRVLGESCSNLNNLKLIGFYILGNDAAEGIVHYHQSLTRLSLRCSFIDVEVVILLIRGLRNLTILNLTHCKILRWYLMMNDVVQAATQNLDKLITCSEYDCQVCKDRPPMFREQKFYEKHCQNDEIKELEF</sequence>
<accession>A0ABM0VIT9</accession>
<dbReference type="Gene3D" id="3.80.10.10">
    <property type="entry name" value="Ribonuclease Inhibitor"/>
    <property type="match status" value="1"/>
</dbReference>
<evidence type="ECO:0000313" key="2">
    <source>
        <dbReference type="RefSeq" id="XP_010456868.1"/>
    </source>
</evidence>
<dbReference type="SUPFAM" id="SSF81383">
    <property type="entry name" value="F-box domain"/>
    <property type="match status" value="1"/>
</dbReference>
<evidence type="ECO:0000313" key="1">
    <source>
        <dbReference type="Proteomes" id="UP000694864"/>
    </source>
</evidence>
<dbReference type="PANTHER" id="PTHR38926:SF58">
    <property type="entry name" value="F-BOX DOMAIN-CONTAINING PROTEIN"/>
    <property type="match status" value="1"/>
</dbReference>
<protein>
    <submittedName>
        <fullName evidence="2">F-box protein At4g11580</fullName>
    </submittedName>
</protein>
<proteinExistence type="predicted"/>
<dbReference type="GeneID" id="104738383"/>
<name>A0ABM0VIT9_CAMSA</name>
<dbReference type="Gene3D" id="1.20.1280.50">
    <property type="match status" value="1"/>
</dbReference>
<dbReference type="PANTHER" id="PTHR38926">
    <property type="entry name" value="F-BOX DOMAIN CONTAINING PROTEIN, EXPRESSED"/>
    <property type="match status" value="1"/>
</dbReference>
<dbReference type="InterPro" id="IPR036047">
    <property type="entry name" value="F-box-like_dom_sf"/>
</dbReference>
<dbReference type="InterPro" id="IPR032675">
    <property type="entry name" value="LRR_dom_sf"/>
</dbReference>
<dbReference type="SUPFAM" id="SSF52047">
    <property type="entry name" value="RNI-like"/>
    <property type="match status" value="1"/>
</dbReference>
<keyword evidence="1" id="KW-1185">Reference proteome</keyword>
<organism evidence="1 2">
    <name type="scientific">Camelina sativa</name>
    <name type="common">False flax</name>
    <name type="synonym">Myagrum sativum</name>
    <dbReference type="NCBI Taxonomy" id="90675"/>
    <lineage>
        <taxon>Eukaryota</taxon>
        <taxon>Viridiplantae</taxon>
        <taxon>Streptophyta</taxon>
        <taxon>Embryophyta</taxon>
        <taxon>Tracheophyta</taxon>
        <taxon>Spermatophyta</taxon>
        <taxon>Magnoliopsida</taxon>
        <taxon>eudicotyledons</taxon>
        <taxon>Gunneridae</taxon>
        <taxon>Pentapetalae</taxon>
        <taxon>rosids</taxon>
        <taxon>malvids</taxon>
        <taxon>Brassicales</taxon>
        <taxon>Brassicaceae</taxon>
        <taxon>Camelineae</taxon>
        <taxon>Camelina</taxon>
    </lineage>
</organism>
<dbReference type="Proteomes" id="UP000694864">
    <property type="component" value="Chromosome 13"/>
</dbReference>